<dbReference type="Gene3D" id="3.30.930.10">
    <property type="entry name" value="Bira Bifunctional Protein, Domain 2"/>
    <property type="match status" value="2"/>
</dbReference>
<gene>
    <name evidence="1" type="ORF">PMAYCL1PPCAC_32445</name>
</gene>
<accession>A0AAN5IFD1</accession>
<dbReference type="PANTHER" id="PTHR10745">
    <property type="entry name" value="GLYCYL-TRNA SYNTHETASE/DNA POLYMERASE SUBUNIT GAMMA-2"/>
    <property type="match status" value="1"/>
</dbReference>
<dbReference type="AlphaFoldDB" id="A0AAN5IFD1"/>
<organism evidence="1 2">
    <name type="scientific">Pristionchus mayeri</name>
    <dbReference type="NCBI Taxonomy" id="1317129"/>
    <lineage>
        <taxon>Eukaryota</taxon>
        <taxon>Metazoa</taxon>
        <taxon>Ecdysozoa</taxon>
        <taxon>Nematoda</taxon>
        <taxon>Chromadorea</taxon>
        <taxon>Rhabditida</taxon>
        <taxon>Rhabditina</taxon>
        <taxon>Diplogasteromorpha</taxon>
        <taxon>Diplogasteroidea</taxon>
        <taxon>Neodiplogasteridae</taxon>
        <taxon>Pristionchus</taxon>
    </lineage>
</organism>
<comment type="caution">
    <text evidence="1">The sequence shown here is derived from an EMBL/GenBank/DDBJ whole genome shotgun (WGS) entry which is preliminary data.</text>
</comment>
<proteinExistence type="predicted"/>
<dbReference type="InterPro" id="IPR027031">
    <property type="entry name" value="Gly-tRNA_synthase/POLG2"/>
</dbReference>
<keyword evidence="2" id="KW-1185">Reference proteome</keyword>
<dbReference type="PANTHER" id="PTHR10745:SF0">
    <property type="entry name" value="GLYCINE--TRNA LIGASE"/>
    <property type="match status" value="1"/>
</dbReference>
<evidence type="ECO:0000313" key="1">
    <source>
        <dbReference type="EMBL" id="GMR62250.1"/>
    </source>
</evidence>
<reference evidence="2" key="1">
    <citation type="submission" date="2022-10" db="EMBL/GenBank/DDBJ databases">
        <title>Genome assembly of Pristionchus species.</title>
        <authorList>
            <person name="Yoshida K."/>
            <person name="Sommer R.J."/>
        </authorList>
    </citation>
    <scope>NUCLEOTIDE SEQUENCE [LARGE SCALE GENOMIC DNA]</scope>
    <source>
        <strain evidence="2">RS5460</strain>
    </source>
</reference>
<dbReference type="GO" id="GO:0005739">
    <property type="term" value="C:mitochondrion"/>
    <property type="evidence" value="ECO:0007669"/>
    <property type="project" value="TreeGrafter"/>
</dbReference>
<feature type="non-terminal residue" evidence="1">
    <location>
        <position position="235"/>
    </location>
</feature>
<evidence type="ECO:0000313" key="2">
    <source>
        <dbReference type="Proteomes" id="UP001328107"/>
    </source>
</evidence>
<dbReference type="Proteomes" id="UP001328107">
    <property type="component" value="Unassembled WGS sequence"/>
</dbReference>
<dbReference type="GO" id="GO:0004820">
    <property type="term" value="F:glycine-tRNA ligase activity"/>
    <property type="evidence" value="ECO:0007669"/>
    <property type="project" value="TreeGrafter"/>
</dbReference>
<sequence length="235" mass="27238">MHPLFEEVAGLNLVLLPAHNQIDVKPAREMTIGEAVEKGIVTSETLGYYMAQCQQFLVKIGIDPAFIRFRESFSNKNLWEAEIFTSYGWIECVRHEDKESKDLDHHFKTRFEKLTAKRKLTKPRLVNFVHASANMDAIGKKYHHKAKQIQSSLTLLSEVELEKLEKQIEHAAYKLQFDGGEIHLRKDMVDVKKGEREVHHEDVTPHIFSSLARADRITYALMEHAYRERKGGQQK</sequence>
<dbReference type="InterPro" id="IPR045864">
    <property type="entry name" value="aa-tRNA-synth_II/BPL/LPL"/>
</dbReference>
<dbReference type="EMBL" id="BTRK01000006">
    <property type="protein sequence ID" value="GMR62250.1"/>
    <property type="molecule type" value="Genomic_DNA"/>
</dbReference>
<protein>
    <submittedName>
        <fullName evidence="1">Uncharacterized protein</fullName>
    </submittedName>
</protein>
<dbReference type="SUPFAM" id="SSF55681">
    <property type="entry name" value="Class II aaRS and biotin synthetases"/>
    <property type="match status" value="1"/>
</dbReference>
<name>A0AAN5IFD1_9BILA</name>
<dbReference type="GO" id="GO:0070150">
    <property type="term" value="P:mitochondrial glycyl-tRNA aminoacylation"/>
    <property type="evidence" value="ECO:0007669"/>
    <property type="project" value="TreeGrafter"/>
</dbReference>